<dbReference type="OrthoDB" id="9812120at2"/>
<evidence type="ECO:0000256" key="1">
    <source>
        <dbReference type="SAM" id="Phobius"/>
    </source>
</evidence>
<evidence type="ECO:0000313" key="2">
    <source>
        <dbReference type="EMBL" id="RZS61895.1"/>
    </source>
</evidence>
<feature type="transmembrane region" description="Helical" evidence="1">
    <location>
        <begin position="12"/>
        <end position="31"/>
    </location>
</feature>
<gene>
    <name evidence="2" type="ORF">EV386_2208</name>
</gene>
<proteinExistence type="predicted"/>
<protein>
    <submittedName>
        <fullName evidence="2">Uncharacterized protein</fullName>
    </submittedName>
</protein>
<organism evidence="2 3">
    <name type="scientific">Xylanimonas ulmi</name>
    <dbReference type="NCBI Taxonomy" id="228973"/>
    <lineage>
        <taxon>Bacteria</taxon>
        <taxon>Bacillati</taxon>
        <taxon>Actinomycetota</taxon>
        <taxon>Actinomycetes</taxon>
        <taxon>Micrococcales</taxon>
        <taxon>Promicromonosporaceae</taxon>
        <taxon>Xylanimonas</taxon>
    </lineage>
</organism>
<dbReference type="PROSITE" id="PS51257">
    <property type="entry name" value="PROKAR_LIPOPROTEIN"/>
    <property type="match status" value="1"/>
</dbReference>
<sequence length="484" mass="49351">MDPREDRAVRRALVPTIALCLAGGLVVGLAACTTSPDSHVQEASTGSLQVRDLDERTVALPATDPARLALAASQLAFERAPLLIVASLGDDAAAPVLTAVATALHAPVLLADGPDDRAVRSEAERLGALAAVVVEQAPVATDDVEPSAADGAARAAGLRVVRLDPDAVVADGAVDGASTGAPGGVALDRRSLEDLRDELGQDMPAPEPTLMTEVLALVDPKPGQEAALATLRAAGAVTDDVPGGDPGASGDAVQTLADAQALTVIGVGPGFADAPTFAWQVAAAVRGQLLPTGSQRVLPARFDAVTARVSDQPERILAATDDDTDPDSGDGPRVPTLVLRASVRQWTAGANGTYLRAESLDALTPLVDAARRGGRYVVLELEGGSVTLVDQVRALEPLLARGGVGVLVHPEQRRSGAGRVRGGAVEVGELQAVVDYLAELVTQKSLPQTLLAVRSLDSAVDGVAGLTTRPQVALVDAATLDGDR</sequence>
<keyword evidence="1" id="KW-1133">Transmembrane helix</keyword>
<dbReference type="AlphaFoldDB" id="A0A4Q7M215"/>
<dbReference type="RefSeq" id="WP_130414934.1">
    <property type="nucleotide sequence ID" value="NZ_SGWX01000001.1"/>
</dbReference>
<keyword evidence="1" id="KW-0812">Transmembrane</keyword>
<evidence type="ECO:0000313" key="3">
    <source>
        <dbReference type="Proteomes" id="UP000293852"/>
    </source>
</evidence>
<comment type="caution">
    <text evidence="2">The sequence shown here is derived from an EMBL/GenBank/DDBJ whole genome shotgun (WGS) entry which is preliminary data.</text>
</comment>
<dbReference type="EMBL" id="SGWX01000001">
    <property type="protein sequence ID" value="RZS61895.1"/>
    <property type="molecule type" value="Genomic_DNA"/>
</dbReference>
<accession>A0A4Q7M215</accession>
<keyword evidence="1" id="KW-0472">Membrane</keyword>
<keyword evidence="3" id="KW-1185">Reference proteome</keyword>
<reference evidence="2 3" key="1">
    <citation type="submission" date="2019-02" db="EMBL/GenBank/DDBJ databases">
        <title>Sequencing the genomes of 1000 actinobacteria strains.</title>
        <authorList>
            <person name="Klenk H.-P."/>
        </authorList>
    </citation>
    <scope>NUCLEOTIDE SEQUENCE [LARGE SCALE GENOMIC DNA]</scope>
    <source>
        <strain evidence="2 3">DSM 16932</strain>
    </source>
</reference>
<name>A0A4Q7M215_9MICO</name>
<dbReference type="Proteomes" id="UP000293852">
    <property type="component" value="Unassembled WGS sequence"/>
</dbReference>